<evidence type="ECO:0000259" key="2">
    <source>
        <dbReference type="Pfam" id="PF12697"/>
    </source>
</evidence>
<keyword evidence="4" id="KW-1185">Reference proteome</keyword>
<proteinExistence type="predicted"/>
<organism evidence="3 4">
    <name type="scientific">Ornithinimicrobium ciconiae</name>
    <dbReference type="NCBI Taxonomy" id="2594265"/>
    <lineage>
        <taxon>Bacteria</taxon>
        <taxon>Bacillati</taxon>
        <taxon>Actinomycetota</taxon>
        <taxon>Actinomycetes</taxon>
        <taxon>Micrococcales</taxon>
        <taxon>Ornithinimicrobiaceae</taxon>
        <taxon>Ornithinimicrobium</taxon>
    </lineage>
</organism>
<dbReference type="OrthoDB" id="5422338at2"/>
<keyword evidence="3" id="KW-0378">Hydrolase</keyword>
<protein>
    <submittedName>
        <fullName evidence="3">Alpha/beta hydrolase</fullName>
    </submittedName>
</protein>
<evidence type="ECO:0000256" key="1">
    <source>
        <dbReference type="SAM" id="MobiDB-lite"/>
    </source>
</evidence>
<dbReference type="InterPro" id="IPR050228">
    <property type="entry name" value="Carboxylesterase_BioH"/>
</dbReference>
<reference evidence="3 4" key="1">
    <citation type="submission" date="2019-07" db="EMBL/GenBank/DDBJ databases">
        <title>complete genome sequencing of Ornithinimicrobium sp. H23M54.</title>
        <authorList>
            <person name="Bae J.-W."/>
            <person name="Lee S.-Y."/>
        </authorList>
    </citation>
    <scope>NUCLEOTIDE SEQUENCE [LARGE SCALE GENOMIC DNA]</scope>
    <source>
        <strain evidence="3 4">H23M54</strain>
    </source>
</reference>
<dbReference type="KEGG" id="orz:FNH13_16270"/>
<dbReference type="Pfam" id="PF12697">
    <property type="entry name" value="Abhydrolase_6"/>
    <property type="match status" value="1"/>
</dbReference>
<feature type="compositionally biased region" description="Basic residues" evidence="1">
    <location>
        <begin position="385"/>
        <end position="394"/>
    </location>
</feature>
<dbReference type="AlphaFoldDB" id="A0A516GDX7"/>
<dbReference type="PANTHER" id="PTHR43194">
    <property type="entry name" value="HYDROLASE ALPHA/BETA FOLD FAMILY"/>
    <property type="match status" value="1"/>
</dbReference>
<accession>A0A516GDX7</accession>
<dbReference type="InterPro" id="IPR000073">
    <property type="entry name" value="AB_hydrolase_1"/>
</dbReference>
<dbReference type="PANTHER" id="PTHR43194:SF5">
    <property type="entry name" value="PIMELOYL-[ACYL-CARRIER PROTEIN] METHYL ESTER ESTERASE"/>
    <property type="match status" value="1"/>
</dbReference>
<dbReference type="InterPro" id="IPR029058">
    <property type="entry name" value="AB_hydrolase_fold"/>
</dbReference>
<gene>
    <name evidence="3" type="ORF">FNH13_16270</name>
</gene>
<dbReference type="SUPFAM" id="SSF53474">
    <property type="entry name" value="alpha/beta-Hydrolases"/>
    <property type="match status" value="1"/>
</dbReference>
<feature type="compositionally biased region" description="Basic and acidic residues" evidence="1">
    <location>
        <begin position="370"/>
        <end position="383"/>
    </location>
</feature>
<feature type="region of interest" description="Disordered" evidence="1">
    <location>
        <begin position="355"/>
        <end position="394"/>
    </location>
</feature>
<sequence>MVSKSRTDVLLGIGAGVAAAGLATVGAVAADRLWRDRKQAEALGTEEDFSVLPDETRVVVADDGVPLHVEINEPADWDGSGPTVILCHGFTLDLRCWVYQRRALIEAGHRVVVWDLRGHGNSGEGDTEAYNIEQLGVDLSRIIRDVAPEGDLILGGHSMGGMTIMALAEAEPGLFRDRVLGVALISTSAGGLHRITWGLGSLLGGAVNRVGPSVLKGVSPHQELVDSLLRGGRELREFFVARGSFASPVSLAVVRLTADMIFGTPLTVMSAYSHTLEDHDKREALANMVGQEVLVFNGDKDALTSAVHSTEIVEAIPGAEHVFVKDAGHIIMLEYPDLLASELLQLIGRGERCRGQQPREVPARGGSRHTVTDLSKRRRDLQARPRQRRSRQGA</sequence>
<evidence type="ECO:0000313" key="3">
    <source>
        <dbReference type="EMBL" id="QDO89698.1"/>
    </source>
</evidence>
<dbReference type="EMBL" id="CP041616">
    <property type="protein sequence ID" value="QDO89698.1"/>
    <property type="molecule type" value="Genomic_DNA"/>
</dbReference>
<dbReference type="Gene3D" id="3.40.50.1820">
    <property type="entry name" value="alpha/beta hydrolase"/>
    <property type="match status" value="1"/>
</dbReference>
<name>A0A516GDX7_9MICO</name>
<evidence type="ECO:0000313" key="4">
    <source>
        <dbReference type="Proteomes" id="UP000315395"/>
    </source>
</evidence>
<feature type="domain" description="AB hydrolase-1" evidence="2">
    <location>
        <begin position="84"/>
        <end position="341"/>
    </location>
</feature>
<dbReference type="GO" id="GO:0016787">
    <property type="term" value="F:hydrolase activity"/>
    <property type="evidence" value="ECO:0007669"/>
    <property type="project" value="UniProtKB-KW"/>
</dbReference>
<dbReference type="Proteomes" id="UP000315395">
    <property type="component" value="Chromosome"/>
</dbReference>